<proteinExistence type="inferred from homology"/>
<dbReference type="AlphaFoldDB" id="A0A0G1KQW5"/>
<accession>A0A0G1KQW5</accession>
<protein>
    <submittedName>
        <fullName evidence="8">YcfA family protein</fullName>
    </submittedName>
</protein>
<keyword evidence="5" id="KW-0378">Hydrolase</keyword>
<comment type="similarity">
    <text evidence="1">Belongs to the HicA mRNA interferase family.</text>
</comment>
<evidence type="ECO:0000256" key="3">
    <source>
        <dbReference type="ARBA" id="ARBA00022722"/>
    </source>
</evidence>
<evidence type="ECO:0000256" key="6">
    <source>
        <dbReference type="ARBA" id="ARBA00022884"/>
    </source>
</evidence>
<dbReference type="InterPro" id="IPR012933">
    <property type="entry name" value="HicA_mRNA_interferase"/>
</dbReference>
<comment type="caution">
    <text evidence="8">The sequence shown here is derived from an EMBL/GenBank/DDBJ whole genome shotgun (WGS) entry which is preliminary data.</text>
</comment>
<evidence type="ECO:0000313" key="9">
    <source>
        <dbReference type="Proteomes" id="UP000034797"/>
    </source>
</evidence>
<dbReference type="Gene3D" id="3.30.920.30">
    <property type="entry name" value="Hypothetical protein"/>
    <property type="match status" value="1"/>
</dbReference>
<evidence type="ECO:0000256" key="1">
    <source>
        <dbReference type="ARBA" id="ARBA00006620"/>
    </source>
</evidence>
<dbReference type="EMBL" id="LCJW01000017">
    <property type="protein sequence ID" value="KKT86046.1"/>
    <property type="molecule type" value="Genomic_DNA"/>
</dbReference>
<evidence type="ECO:0000256" key="2">
    <source>
        <dbReference type="ARBA" id="ARBA00022649"/>
    </source>
</evidence>
<keyword evidence="2" id="KW-1277">Toxin-antitoxin system</keyword>
<keyword evidence="6" id="KW-0694">RNA-binding</keyword>
<dbReference type="GO" id="GO:0004519">
    <property type="term" value="F:endonuclease activity"/>
    <property type="evidence" value="ECO:0007669"/>
    <property type="project" value="UniProtKB-KW"/>
</dbReference>
<dbReference type="InterPro" id="IPR038570">
    <property type="entry name" value="HicA_sf"/>
</dbReference>
<name>A0A0G1KQW5_9BACT</name>
<evidence type="ECO:0000256" key="7">
    <source>
        <dbReference type="ARBA" id="ARBA00023016"/>
    </source>
</evidence>
<dbReference type="Pfam" id="PF07927">
    <property type="entry name" value="HicA_toxin"/>
    <property type="match status" value="1"/>
</dbReference>
<gene>
    <name evidence="8" type="ORF">UW84_C0017G0013</name>
</gene>
<dbReference type="Proteomes" id="UP000034797">
    <property type="component" value="Unassembled WGS sequence"/>
</dbReference>
<evidence type="ECO:0000256" key="4">
    <source>
        <dbReference type="ARBA" id="ARBA00022759"/>
    </source>
</evidence>
<keyword evidence="3" id="KW-0540">Nuclease</keyword>
<sequence>MPKLPVISAQVLIRVLLKIGFVIISQRGSHIKLRREVGRKVQMVIVPNHKILKPGTLRNGILKAIDLSVDELNQLLKK</sequence>
<dbReference type="SUPFAM" id="SSF54786">
    <property type="entry name" value="YcfA/nrd intein domain"/>
    <property type="match status" value="1"/>
</dbReference>
<evidence type="ECO:0000313" key="8">
    <source>
        <dbReference type="EMBL" id="KKT86046.1"/>
    </source>
</evidence>
<evidence type="ECO:0000256" key="5">
    <source>
        <dbReference type="ARBA" id="ARBA00022801"/>
    </source>
</evidence>
<keyword evidence="4" id="KW-0255">Endonuclease</keyword>
<organism evidence="8 9">
    <name type="scientific">Candidatus Collierbacteria bacterium GW2011_GWA2_44_99</name>
    <dbReference type="NCBI Taxonomy" id="1618380"/>
    <lineage>
        <taxon>Bacteria</taxon>
        <taxon>Candidatus Collieribacteriota</taxon>
    </lineage>
</organism>
<dbReference type="GO" id="GO:0016787">
    <property type="term" value="F:hydrolase activity"/>
    <property type="evidence" value="ECO:0007669"/>
    <property type="project" value="UniProtKB-KW"/>
</dbReference>
<dbReference type="GO" id="GO:0003729">
    <property type="term" value="F:mRNA binding"/>
    <property type="evidence" value="ECO:0007669"/>
    <property type="project" value="InterPro"/>
</dbReference>
<reference evidence="8 9" key="1">
    <citation type="journal article" date="2015" name="Nature">
        <title>rRNA introns, odd ribosomes, and small enigmatic genomes across a large radiation of phyla.</title>
        <authorList>
            <person name="Brown C.T."/>
            <person name="Hug L.A."/>
            <person name="Thomas B.C."/>
            <person name="Sharon I."/>
            <person name="Castelle C.J."/>
            <person name="Singh A."/>
            <person name="Wilkins M.J."/>
            <person name="Williams K.H."/>
            <person name="Banfield J.F."/>
        </authorList>
    </citation>
    <scope>NUCLEOTIDE SEQUENCE [LARGE SCALE GENOMIC DNA]</scope>
</reference>
<keyword evidence="7" id="KW-0346">Stress response</keyword>
<dbReference type="PATRIC" id="fig|1618380.3.peg.286"/>